<sequence length="126" mass="14855">MIGNKYLQALFNYSDEDTSINQLIEILKSKDIEFINSLKSEVPDLSQCSLKELDYLTKVSAIIDYYLQMLELDVPNWLRSEKLSFKAPYYHSKRISDFEKLKLIYSSPAPFRLRNVYFDLEGIKRV</sequence>
<evidence type="ECO:0000313" key="2">
    <source>
        <dbReference type="Proteomes" id="UP000190105"/>
    </source>
</evidence>
<protein>
    <submittedName>
        <fullName evidence="1">Uncharacterized protein</fullName>
    </submittedName>
</protein>
<proteinExistence type="predicted"/>
<dbReference type="Proteomes" id="UP000190105">
    <property type="component" value="Unassembled WGS sequence"/>
</dbReference>
<reference evidence="2" key="1">
    <citation type="submission" date="2017-02" db="EMBL/GenBank/DDBJ databases">
        <authorList>
            <person name="Varghese N."/>
            <person name="Submissions S."/>
        </authorList>
    </citation>
    <scope>NUCLEOTIDE SEQUENCE [LARGE SCALE GENOMIC DNA]</scope>
    <source>
        <strain evidence="2">USBA 833</strain>
    </source>
</reference>
<name>A0A1T4XWL9_9CLOT</name>
<dbReference type="EMBL" id="FUYH01000015">
    <property type="protein sequence ID" value="SKA93926.1"/>
    <property type="molecule type" value="Genomic_DNA"/>
</dbReference>
<evidence type="ECO:0000313" key="1">
    <source>
        <dbReference type="EMBL" id="SKA93926.1"/>
    </source>
</evidence>
<dbReference type="AlphaFoldDB" id="A0A1T4XWL9"/>
<accession>A0A1T4XWL9</accession>
<gene>
    <name evidence="1" type="ORF">SAMN05443428_11518</name>
</gene>
<organism evidence="1 2">
    <name type="scientific">Caloramator quimbayensis</name>
    <dbReference type="NCBI Taxonomy" id="1147123"/>
    <lineage>
        <taxon>Bacteria</taxon>
        <taxon>Bacillati</taxon>
        <taxon>Bacillota</taxon>
        <taxon>Clostridia</taxon>
        <taxon>Eubacteriales</taxon>
        <taxon>Clostridiaceae</taxon>
        <taxon>Caloramator</taxon>
    </lineage>
</organism>
<dbReference type="OrthoDB" id="1953027at2"/>
<dbReference type="RefSeq" id="WP_078697013.1">
    <property type="nucleotide sequence ID" value="NZ_FUYH01000015.1"/>
</dbReference>
<keyword evidence="2" id="KW-1185">Reference proteome</keyword>